<reference evidence="1" key="2">
    <citation type="submission" date="2023-06" db="EMBL/GenBank/DDBJ databases">
        <authorList>
            <consortium name="Lawrence Berkeley National Laboratory"/>
            <person name="Haridas S."/>
            <person name="Hensen N."/>
            <person name="Bonometti L."/>
            <person name="Westerberg I."/>
            <person name="Brannstrom I.O."/>
            <person name="Guillou S."/>
            <person name="Cros-Aarteil S."/>
            <person name="Calhoun S."/>
            <person name="Kuo A."/>
            <person name="Mondo S."/>
            <person name="Pangilinan J."/>
            <person name="Riley R."/>
            <person name="Labutti K."/>
            <person name="Andreopoulos B."/>
            <person name="Lipzen A."/>
            <person name="Chen C."/>
            <person name="Yanf M."/>
            <person name="Daum C."/>
            <person name="Ng V."/>
            <person name="Clum A."/>
            <person name="Steindorff A."/>
            <person name="Ohm R."/>
            <person name="Martin F."/>
            <person name="Silar P."/>
            <person name="Natvig D."/>
            <person name="Lalanne C."/>
            <person name="Gautier V."/>
            <person name="Ament-Velasquez S.L."/>
            <person name="Kruys A."/>
            <person name="Hutchinson M.I."/>
            <person name="Powell A.J."/>
            <person name="Barry K."/>
            <person name="Miller A.N."/>
            <person name="Grigoriev I.V."/>
            <person name="Debuchy R."/>
            <person name="Gladieux P."/>
            <person name="Thoren M.H."/>
            <person name="Johannesson H."/>
        </authorList>
    </citation>
    <scope>NUCLEOTIDE SEQUENCE</scope>
    <source>
        <strain evidence="1">CBS 958.72</strain>
    </source>
</reference>
<dbReference type="AlphaFoldDB" id="A0AAE0NAN8"/>
<evidence type="ECO:0000313" key="1">
    <source>
        <dbReference type="EMBL" id="KAK3376303.1"/>
    </source>
</evidence>
<protein>
    <submittedName>
        <fullName evidence="1">Uncharacterized protein</fullName>
    </submittedName>
</protein>
<dbReference type="InterPro" id="IPR036928">
    <property type="entry name" value="AS_sf"/>
</dbReference>
<evidence type="ECO:0000313" key="2">
    <source>
        <dbReference type="Proteomes" id="UP001287356"/>
    </source>
</evidence>
<accession>A0AAE0NAN8</accession>
<dbReference type="SUPFAM" id="SSF75304">
    <property type="entry name" value="Amidase signature (AS) enzymes"/>
    <property type="match status" value="1"/>
</dbReference>
<comment type="caution">
    <text evidence="1">The sequence shown here is derived from an EMBL/GenBank/DDBJ whole genome shotgun (WGS) entry which is preliminary data.</text>
</comment>
<proteinExistence type="predicted"/>
<reference evidence="1" key="1">
    <citation type="journal article" date="2023" name="Mol. Phylogenet. Evol.">
        <title>Genome-scale phylogeny and comparative genomics of the fungal order Sordariales.</title>
        <authorList>
            <person name="Hensen N."/>
            <person name="Bonometti L."/>
            <person name="Westerberg I."/>
            <person name="Brannstrom I.O."/>
            <person name="Guillou S."/>
            <person name="Cros-Aarteil S."/>
            <person name="Calhoun S."/>
            <person name="Haridas S."/>
            <person name="Kuo A."/>
            <person name="Mondo S."/>
            <person name="Pangilinan J."/>
            <person name="Riley R."/>
            <person name="LaButti K."/>
            <person name="Andreopoulos B."/>
            <person name="Lipzen A."/>
            <person name="Chen C."/>
            <person name="Yan M."/>
            <person name="Daum C."/>
            <person name="Ng V."/>
            <person name="Clum A."/>
            <person name="Steindorff A."/>
            <person name="Ohm R.A."/>
            <person name="Martin F."/>
            <person name="Silar P."/>
            <person name="Natvig D.O."/>
            <person name="Lalanne C."/>
            <person name="Gautier V."/>
            <person name="Ament-Velasquez S.L."/>
            <person name="Kruys A."/>
            <person name="Hutchinson M.I."/>
            <person name="Powell A.J."/>
            <person name="Barry K."/>
            <person name="Miller A.N."/>
            <person name="Grigoriev I.V."/>
            <person name="Debuchy R."/>
            <person name="Gladieux P."/>
            <person name="Hiltunen Thoren M."/>
            <person name="Johannesson H."/>
        </authorList>
    </citation>
    <scope>NUCLEOTIDE SEQUENCE</scope>
    <source>
        <strain evidence="1">CBS 958.72</strain>
    </source>
</reference>
<name>A0AAE0NAN8_9PEZI</name>
<dbReference type="Proteomes" id="UP001287356">
    <property type="component" value="Unassembled WGS sequence"/>
</dbReference>
<gene>
    <name evidence="1" type="ORF">B0T24DRAFT_677197</name>
</gene>
<sequence>MAYYMPPLELVSDGSAPLGGGQTAEPCTVLTLERNMGASSIDLRIGFQTSEPDLDDADLQNALLRIESVRAFHIVRVPSSTPGLPPGPYFLHHGHLHHAYRLYPDTAGASIVATVLQTIIARNFRSLDMSAYDEEYPSALNIAVPSRLYFAKTREKPYAGLRLAIEDIIDLKGLQTGASPHVKFDTIGGFARTAGEFKVLEEALYGSPGIADTGVMKFEDTWRRKHRPDGVNESLEEYFEHIFEWAANPDRWTGLFKDSLAEHEARFGKPPVVNPQLHFKVEYLPTITPAQQAEAHAMPPADETGYSSTVLILPWTTGAPEYRNRYRDGPQQFTGIGFFFYNVGPYAEAPELIVPVGATPYVSKFTGRVESLPAALGLVGAKGSDVALARLVSAFLEQDDVGEAGVIGAVEETVQVPLV</sequence>
<keyword evidence="2" id="KW-1185">Reference proteome</keyword>
<dbReference type="EMBL" id="JAULSN010000003">
    <property type="protein sequence ID" value="KAK3376303.1"/>
    <property type="molecule type" value="Genomic_DNA"/>
</dbReference>
<organism evidence="1 2">
    <name type="scientific">Lasiosphaeria ovina</name>
    <dbReference type="NCBI Taxonomy" id="92902"/>
    <lineage>
        <taxon>Eukaryota</taxon>
        <taxon>Fungi</taxon>
        <taxon>Dikarya</taxon>
        <taxon>Ascomycota</taxon>
        <taxon>Pezizomycotina</taxon>
        <taxon>Sordariomycetes</taxon>
        <taxon>Sordariomycetidae</taxon>
        <taxon>Sordariales</taxon>
        <taxon>Lasiosphaeriaceae</taxon>
        <taxon>Lasiosphaeria</taxon>
    </lineage>
</organism>